<evidence type="ECO:0000256" key="1">
    <source>
        <dbReference type="ARBA" id="ARBA00007409"/>
    </source>
</evidence>
<dbReference type="SUPFAM" id="SSF52833">
    <property type="entry name" value="Thioredoxin-like"/>
    <property type="match status" value="1"/>
</dbReference>
<sequence length="250" mass="28820">MAPSDDSYTLHITNKNYSSWSLRPWLILKQFSIHFTEDLHQLISGSFRQPQWKEFSPVAHVPCLHVHSPSLEQPLILWESLAITEFLAEQHPDKHIYPTDRAARAWARSAVAEMHSGFNVLRDQMGMNVGVRIKIESPSEGLRRDLKRVNELWEEGLTRFGGPFLAGREFGAVDAFFAPVVLRFRTYVGMERWLGVLGMEYLKVIEGLEGVSEWVEDALSETWREVVHERDCLEVNDGRKVVEDLRAFET</sequence>
<dbReference type="SUPFAM" id="SSF47616">
    <property type="entry name" value="GST C-terminal domain-like"/>
    <property type="match status" value="1"/>
</dbReference>
<feature type="domain" description="GST N-terminal" evidence="2">
    <location>
        <begin position="1"/>
        <end position="95"/>
    </location>
</feature>
<protein>
    <recommendedName>
        <fullName evidence="2">GST N-terminal domain-containing protein</fullName>
    </recommendedName>
</protein>
<dbReference type="Proteomes" id="UP001301958">
    <property type="component" value="Unassembled WGS sequence"/>
</dbReference>
<evidence type="ECO:0000259" key="2">
    <source>
        <dbReference type="PROSITE" id="PS50404"/>
    </source>
</evidence>
<reference evidence="3" key="1">
    <citation type="journal article" date="2023" name="Mol. Phylogenet. Evol.">
        <title>Genome-scale phylogeny and comparative genomics of the fungal order Sordariales.</title>
        <authorList>
            <person name="Hensen N."/>
            <person name="Bonometti L."/>
            <person name="Westerberg I."/>
            <person name="Brannstrom I.O."/>
            <person name="Guillou S."/>
            <person name="Cros-Aarteil S."/>
            <person name="Calhoun S."/>
            <person name="Haridas S."/>
            <person name="Kuo A."/>
            <person name="Mondo S."/>
            <person name="Pangilinan J."/>
            <person name="Riley R."/>
            <person name="LaButti K."/>
            <person name="Andreopoulos B."/>
            <person name="Lipzen A."/>
            <person name="Chen C."/>
            <person name="Yan M."/>
            <person name="Daum C."/>
            <person name="Ng V."/>
            <person name="Clum A."/>
            <person name="Steindorff A."/>
            <person name="Ohm R.A."/>
            <person name="Martin F."/>
            <person name="Silar P."/>
            <person name="Natvig D.O."/>
            <person name="Lalanne C."/>
            <person name="Gautier V."/>
            <person name="Ament-Velasquez S.L."/>
            <person name="Kruys A."/>
            <person name="Hutchinson M.I."/>
            <person name="Powell A.J."/>
            <person name="Barry K."/>
            <person name="Miller A.N."/>
            <person name="Grigoriev I.V."/>
            <person name="Debuchy R."/>
            <person name="Gladieux P."/>
            <person name="Hiltunen Thoren M."/>
            <person name="Johannesson H."/>
        </authorList>
    </citation>
    <scope>NUCLEOTIDE SEQUENCE</scope>
    <source>
        <strain evidence="3">CBS 990.96</strain>
    </source>
</reference>
<dbReference type="Gene3D" id="1.20.1050.10">
    <property type="match status" value="1"/>
</dbReference>
<dbReference type="PANTHER" id="PTHR44051:SF8">
    <property type="entry name" value="GLUTATHIONE S-TRANSFERASE GSTA"/>
    <property type="match status" value="1"/>
</dbReference>
<comment type="caution">
    <text evidence="3">The sequence shown here is derived from an EMBL/GenBank/DDBJ whole genome shotgun (WGS) entry which is preliminary data.</text>
</comment>
<name>A0AAN7BSD6_9PEZI</name>
<dbReference type="EMBL" id="MU865315">
    <property type="protein sequence ID" value="KAK4228729.1"/>
    <property type="molecule type" value="Genomic_DNA"/>
</dbReference>
<dbReference type="Pfam" id="PF13409">
    <property type="entry name" value="GST_N_2"/>
    <property type="match status" value="1"/>
</dbReference>
<accession>A0AAN7BSD6</accession>
<comment type="similarity">
    <text evidence="1">Belongs to the GST superfamily.</text>
</comment>
<reference evidence="3" key="2">
    <citation type="submission" date="2023-05" db="EMBL/GenBank/DDBJ databases">
        <authorList>
            <consortium name="Lawrence Berkeley National Laboratory"/>
            <person name="Steindorff A."/>
            <person name="Hensen N."/>
            <person name="Bonometti L."/>
            <person name="Westerberg I."/>
            <person name="Brannstrom I.O."/>
            <person name="Guillou S."/>
            <person name="Cros-Aarteil S."/>
            <person name="Calhoun S."/>
            <person name="Haridas S."/>
            <person name="Kuo A."/>
            <person name="Mondo S."/>
            <person name="Pangilinan J."/>
            <person name="Riley R."/>
            <person name="Labutti K."/>
            <person name="Andreopoulos B."/>
            <person name="Lipzen A."/>
            <person name="Chen C."/>
            <person name="Yanf M."/>
            <person name="Daum C."/>
            <person name="Ng V."/>
            <person name="Clum A."/>
            <person name="Ohm R."/>
            <person name="Martin F."/>
            <person name="Silar P."/>
            <person name="Natvig D."/>
            <person name="Lalanne C."/>
            <person name="Gautier V."/>
            <person name="Ament-Velasquez S.L."/>
            <person name="Kruys A."/>
            <person name="Hutchinson M.I."/>
            <person name="Powell A.J."/>
            <person name="Barry K."/>
            <person name="Miller A.N."/>
            <person name="Grigoriev I.V."/>
            <person name="Debuchy R."/>
            <person name="Gladieux P."/>
            <person name="Thoren M.H."/>
            <person name="Johannesson H."/>
        </authorList>
    </citation>
    <scope>NUCLEOTIDE SEQUENCE</scope>
    <source>
        <strain evidence="3">CBS 990.96</strain>
    </source>
</reference>
<dbReference type="PANTHER" id="PTHR44051">
    <property type="entry name" value="GLUTATHIONE S-TRANSFERASE-RELATED"/>
    <property type="match status" value="1"/>
</dbReference>
<dbReference type="SFLD" id="SFLDS00019">
    <property type="entry name" value="Glutathione_Transferase_(cytos"/>
    <property type="match status" value="1"/>
</dbReference>
<organism evidence="3 4">
    <name type="scientific">Podospora fimiseda</name>
    <dbReference type="NCBI Taxonomy" id="252190"/>
    <lineage>
        <taxon>Eukaryota</taxon>
        <taxon>Fungi</taxon>
        <taxon>Dikarya</taxon>
        <taxon>Ascomycota</taxon>
        <taxon>Pezizomycotina</taxon>
        <taxon>Sordariomycetes</taxon>
        <taxon>Sordariomycetidae</taxon>
        <taxon>Sordariales</taxon>
        <taxon>Podosporaceae</taxon>
        <taxon>Podospora</taxon>
    </lineage>
</organism>
<evidence type="ECO:0000313" key="3">
    <source>
        <dbReference type="EMBL" id="KAK4228729.1"/>
    </source>
</evidence>
<dbReference type="PROSITE" id="PS50404">
    <property type="entry name" value="GST_NTER"/>
    <property type="match status" value="1"/>
</dbReference>
<dbReference type="InterPro" id="IPR036249">
    <property type="entry name" value="Thioredoxin-like_sf"/>
</dbReference>
<dbReference type="InterPro" id="IPR004045">
    <property type="entry name" value="Glutathione_S-Trfase_N"/>
</dbReference>
<proteinExistence type="inferred from homology"/>
<dbReference type="InterPro" id="IPR040079">
    <property type="entry name" value="Glutathione_S-Trfase"/>
</dbReference>
<dbReference type="InterPro" id="IPR036282">
    <property type="entry name" value="Glutathione-S-Trfase_C_sf"/>
</dbReference>
<dbReference type="Pfam" id="PF13410">
    <property type="entry name" value="GST_C_2"/>
    <property type="match status" value="1"/>
</dbReference>
<keyword evidence="4" id="KW-1185">Reference proteome</keyword>
<dbReference type="Gene3D" id="3.40.30.10">
    <property type="entry name" value="Glutaredoxin"/>
    <property type="match status" value="1"/>
</dbReference>
<gene>
    <name evidence="3" type="ORF">QBC38DRAFT_139617</name>
</gene>
<dbReference type="AlphaFoldDB" id="A0AAN7BSD6"/>
<evidence type="ECO:0000313" key="4">
    <source>
        <dbReference type="Proteomes" id="UP001301958"/>
    </source>
</evidence>